<dbReference type="OrthoDB" id="2398983at2759"/>
<sequence>MIDAIIKDQHTSTSFITFLPHNLQHQSILPKWNDILIDTHLQKFLTQISNCKNFESFINLHRNSKYRTHISDINWEATFQYFDSDSESKLITNFSSSYRKSHKIKILIEELPTIEHMKKACPDLFNNWFCPLCSNNILNNNNSQKETFSHIFHCPYNSRKFFILINNNKKFLLQLLLQYDKSFSLSFSSLNSLSFLWSLSSNYTLNFIDLVKGIVPKVLFDFIFSFVKNNSITLDILFQFYNNIYKEFMEFVWIPRCEIQLVLERSHNIHRKQKFIRRNSSNPRSNSSSSYNSSNVPLLLDQNSLRNSIYFGGIFWIFGTGLTIS</sequence>
<organism evidence="1 2">
    <name type="scientific">Glomus cerebriforme</name>
    <dbReference type="NCBI Taxonomy" id="658196"/>
    <lineage>
        <taxon>Eukaryota</taxon>
        <taxon>Fungi</taxon>
        <taxon>Fungi incertae sedis</taxon>
        <taxon>Mucoromycota</taxon>
        <taxon>Glomeromycotina</taxon>
        <taxon>Glomeromycetes</taxon>
        <taxon>Glomerales</taxon>
        <taxon>Glomeraceae</taxon>
        <taxon>Glomus</taxon>
    </lineage>
</organism>
<evidence type="ECO:0000313" key="2">
    <source>
        <dbReference type="Proteomes" id="UP000265703"/>
    </source>
</evidence>
<dbReference type="Proteomes" id="UP000265703">
    <property type="component" value="Unassembled WGS sequence"/>
</dbReference>
<keyword evidence="2" id="KW-1185">Reference proteome</keyword>
<dbReference type="EMBL" id="QKYT01001091">
    <property type="protein sequence ID" value="RIA79941.1"/>
    <property type="molecule type" value="Genomic_DNA"/>
</dbReference>
<proteinExistence type="predicted"/>
<evidence type="ECO:0000313" key="1">
    <source>
        <dbReference type="EMBL" id="RIA79941.1"/>
    </source>
</evidence>
<comment type="caution">
    <text evidence="1">The sequence shown here is derived from an EMBL/GenBank/DDBJ whole genome shotgun (WGS) entry which is preliminary data.</text>
</comment>
<dbReference type="AlphaFoldDB" id="A0A397SB32"/>
<gene>
    <name evidence="1" type="ORF">C1645_839603</name>
</gene>
<protein>
    <submittedName>
        <fullName evidence="1">Uncharacterized protein</fullName>
    </submittedName>
</protein>
<name>A0A397SB32_9GLOM</name>
<reference evidence="1 2" key="1">
    <citation type="submission" date="2018-06" db="EMBL/GenBank/DDBJ databases">
        <title>Comparative genomics reveals the genomic features of Rhizophagus irregularis, R. cerebriforme, R. diaphanum and Gigaspora rosea, and their symbiotic lifestyle signature.</title>
        <authorList>
            <person name="Morin E."/>
            <person name="San Clemente H."/>
            <person name="Chen E.C.H."/>
            <person name="De La Providencia I."/>
            <person name="Hainaut M."/>
            <person name="Kuo A."/>
            <person name="Kohler A."/>
            <person name="Murat C."/>
            <person name="Tang N."/>
            <person name="Roy S."/>
            <person name="Loubradou J."/>
            <person name="Henrissat B."/>
            <person name="Grigoriev I.V."/>
            <person name="Corradi N."/>
            <person name="Roux C."/>
            <person name="Martin F.M."/>
        </authorList>
    </citation>
    <scope>NUCLEOTIDE SEQUENCE [LARGE SCALE GENOMIC DNA]</scope>
    <source>
        <strain evidence="1 2">DAOM 227022</strain>
    </source>
</reference>
<accession>A0A397SB32</accession>